<gene>
    <name evidence="1" type="ORF">Slati_1409800</name>
</gene>
<dbReference type="PANTHER" id="PTHR33116">
    <property type="entry name" value="REVERSE TRANSCRIPTASE ZINC-BINDING DOMAIN-CONTAINING PROTEIN-RELATED-RELATED"/>
    <property type="match status" value="1"/>
</dbReference>
<evidence type="ECO:0000313" key="1">
    <source>
        <dbReference type="EMBL" id="KAL0448534.1"/>
    </source>
</evidence>
<proteinExistence type="predicted"/>
<dbReference type="EMBL" id="JACGWN010000005">
    <property type="protein sequence ID" value="KAL0448534.1"/>
    <property type="molecule type" value="Genomic_DNA"/>
</dbReference>
<comment type="caution">
    <text evidence="1">The sequence shown here is derived from an EMBL/GenBank/DDBJ whole genome shotgun (WGS) entry which is preliminary data.</text>
</comment>
<reference evidence="1" key="2">
    <citation type="journal article" date="2024" name="Plant">
        <title>Genomic evolution and insights into agronomic trait innovations of Sesamum species.</title>
        <authorList>
            <person name="Miao H."/>
            <person name="Wang L."/>
            <person name="Qu L."/>
            <person name="Liu H."/>
            <person name="Sun Y."/>
            <person name="Le M."/>
            <person name="Wang Q."/>
            <person name="Wei S."/>
            <person name="Zheng Y."/>
            <person name="Lin W."/>
            <person name="Duan Y."/>
            <person name="Cao H."/>
            <person name="Xiong S."/>
            <person name="Wang X."/>
            <person name="Wei L."/>
            <person name="Li C."/>
            <person name="Ma Q."/>
            <person name="Ju M."/>
            <person name="Zhao R."/>
            <person name="Li G."/>
            <person name="Mu C."/>
            <person name="Tian Q."/>
            <person name="Mei H."/>
            <person name="Zhang T."/>
            <person name="Gao T."/>
            <person name="Zhang H."/>
        </authorList>
    </citation>
    <scope>NUCLEOTIDE SEQUENCE</scope>
    <source>
        <strain evidence="1">KEN1</strain>
    </source>
</reference>
<dbReference type="PANTHER" id="PTHR33116:SF86">
    <property type="entry name" value="REVERSE TRANSCRIPTASE DOMAIN-CONTAINING PROTEIN"/>
    <property type="match status" value="1"/>
</dbReference>
<accession>A0AAW2X328</accession>
<protein>
    <recommendedName>
        <fullName evidence="2">Reverse transcriptase</fullName>
    </recommendedName>
</protein>
<name>A0AAW2X328_9LAMI</name>
<dbReference type="AlphaFoldDB" id="A0AAW2X328"/>
<reference evidence="1" key="1">
    <citation type="submission" date="2020-06" db="EMBL/GenBank/DDBJ databases">
        <authorList>
            <person name="Li T."/>
            <person name="Hu X."/>
            <person name="Zhang T."/>
            <person name="Song X."/>
            <person name="Zhang H."/>
            <person name="Dai N."/>
            <person name="Sheng W."/>
            <person name="Hou X."/>
            <person name="Wei L."/>
        </authorList>
    </citation>
    <scope>NUCLEOTIDE SEQUENCE</scope>
    <source>
        <strain evidence="1">KEN1</strain>
        <tissue evidence="1">Leaf</tissue>
    </source>
</reference>
<evidence type="ECO:0008006" key="2">
    <source>
        <dbReference type="Google" id="ProtNLM"/>
    </source>
</evidence>
<sequence length="120" mass="13801">MEQRNLSHAGQAIMIKSVVQAIPTYAMGVRLLDTLLEEVQNMASDFFWHNKDQRKIHWISWHSLCKKNAEGGIGSLKAFNTTFLAKQLWRLLTKPNFLVAQVLKARYYCSSSPLEAEVEY</sequence>
<organism evidence="1">
    <name type="scientific">Sesamum latifolium</name>
    <dbReference type="NCBI Taxonomy" id="2727402"/>
    <lineage>
        <taxon>Eukaryota</taxon>
        <taxon>Viridiplantae</taxon>
        <taxon>Streptophyta</taxon>
        <taxon>Embryophyta</taxon>
        <taxon>Tracheophyta</taxon>
        <taxon>Spermatophyta</taxon>
        <taxon>Magnoliopsida</taxon>
        <taxon>eudicotyledons</taxon>
        <taxon>Gunneridae</taxon>
        <taxon>Pentapetalae</taxon>
        <taxon>asterids</taxon>
        <taxon>lamiids</taxon>
        <taxon>Lamiales</taxon>
        <taxon>Pedaliaceae</taxon>
        <taxon>Sesamum</taxon>
    </lineage>
</organism>